<sequence>MFKPLSSAYSKQLTKYLHNAQGLLPVKKGDFFPLFWEAWTCSFQEKTILRSFQATGIITLSLEIILKRFKKSTLEQEERENSSSVLSGEDWLKLHSLIRSESSREAQKLSRSLHHILIQNELLHIEVEGLSKALLSKKKHEKKSKPLDLQQRQEYRGGAVFWSPSKVREAQFRQRIKDQEAEKQQLEKARKKAEKASKKVHQLQEKEERARKALEPATKPIQKKQRREVVAEGRGGDQGRDPSSVRTTRVGRNIKLPQKFK</sequence>
<dbReference type="STRING" id="1460663.A0A177D224"/>
<dbReference type="InParanoid" id="A0A177D224"/>
<name>A0A177D224_9PLEO</name>
<proteinExistence type="predicted"/>
<evidence type="ECO:0000256" key="1">
    <source>
        <dbReference type="SAM" id="MobiDB-lite"/>
    </source>
</evidence>
<dbReference type="AlphaFoldDB" id="A0A177D224"/>
<dbReference type="Proteomes" id="UP000077069">
    <property type="component" value="Unassembled WGS sequence"/>
</dbReference>
<reference evidence="2 3" key="1">
    <citation type="submission" date="2016-05" db="EMBL/GenBank/DDBJ databases">
        <title>Comparative analysis of secretome profiles of manganese(II)-oxidizing ascomycete fungi.</title>
        <authorList>
            <consortium name="DOE Joint Genome Institute"/>
            <person name="Zeiner C.A."/>
            <person name="Purvine S.O."/>
            <person name="Zink E.M."/>
            <person name="Wu S."/>
            <person name="Pasa-Tolic L."/>
            <person name="Chaput D.L."/>
            <person name="Haridas S."/>
            <person name="Grigoriev I.V."/>
            <person name="Santelli C.M."/>
            <person name="Hansel C.M."/>
        </authorList>
    </citation>
    <scope>NUCLEOTIDE SEQUENCE [LARGE SCALE GENOMIC DNA]</scope>
    <source>
        <strain evidence="2 3">AP3s5-JAC2a</strain>
    </source>
</reference>
<evidence type="ECO:0000313" key="3">
    <source>
        <dbReference type="Proteomes" id="UP000077069"/>
    </source>
</evidence>
<accession>A0A177D224</accession>
<feature type="region of interest" description="Disordered" evidence="1">
    <location>
        <begin position="178"/>
        <end position="261"/>
    </location>
</feature>
<dbReference type="EMBL" id="KV441548">
    <property type="protein sequence ID" value="OAG13190.1"/>
    <property type="molecule type" value="Genomic_DNA"/>
</dbReference>
<dbReference type="OrthoDB" id="3788048at2759"/>
<dbReference type="GeneID" id="28757235"/>
<organism evidence="2 3">
    <name type="scientific">Paraphaeosphaeria sporulosa</name>
    <dbReference type="NCBI Taxonomy" id="1460663"/>
    <lineage>
        <taxon>Eukaryota</taxon>
        <taxon>Fungi</taxon>
        <taxon>Dikarya</taxon>
        <taxon>Ascomycota</taxon>
        <taxon>Pezizomycotina</taxon>
        <taxon>Dothideomycetes</taxon>
        <taxon>Pleosporomycetidae</taxon>
        <taxon>Pleosporales</taxon>
        <taxon>Massarineae</taxon>
        <taxon>Didymosphaeriaceae</taxon>
        <taxon>Paraphaeosphaeria</taxon>
    </lineage>
</organism>
<gene>
    <name evidence="2" type="ORF">CC84DRAFT_1077359</name>
</gene>
<feature type="compositionally biased region" description="Basic and acidic residues" evidence="1">
    <location>
        <begin position="227"/>
        <end position="240"/>
    </location>
</feature>
<feature type="compositionally biased region" description="Basic and acidic residues" evidence="1">
    <location>
        <begin position="178"/>
        <end position="214"/>
    </location>
</feature>
<evidence type="ECO:0000313" key="2">
    <source>
        <dbReference type="EMBL" id="OAG13190.1"/>
    </source>
</evidence>
<keyword evidence="3" id="KW-1185">Reference proteome</keyword>
<dbReference type="RefSeq" id="XP_018043555.1">
    <property type="nucleotide sequence ID" value="XM_018173749.1"/>
</dbReference>
<protein>
    <submittedName>
        <fullName evidence="2">Uncharacterized protein</fullName>
    </submittedName>
</protein>